<dbReference type="Proteomes" id="UP000314294">
    <property type="component" value="Unassembled WGS sequence"/>
</dbReference>
<protein>
    <submittedName>
        <fullName evidence="1">Uncharacterized protein</fullName>
    </submittedName>
</protein>
<accession>A0A4Z2JC04</accession>
<dbReference type="AlphaFoldDB" id="A0A4Z2JC04"/>
<evidence type="ECO:0000313" key="2">
    <source>
        <dbReference type="Proteomes" id="UP000314294"/>
    </source>
</evidence>
<dbReference type="OrthoDB" id="5771769at2759"/>
<evidence type="ECO:0000313" key="1">
    <source>
        <dbReference type="EMBL" id="TNN87541.1"/>
    </source>
</evidence>
<keyword evidence="2" id="KW-1185">Reference proteome</keyword>
<name>A0A4Z2JC04_9TELE</name>
<gene>
    <name evidence="1" type="ORF">EYF80_002258</name>
</gene>
<comment type="caution">
    <text evidence="1">The sequence shown here is derived from an EMBL/GenBank/DDBJ whole genome shotgun (WGS) entry which is preliminary data.</text>
</comment>
<proteinExistence type="predicted"/>
<dbReference type="EMBL" id="SRLO01000010">
    <property type="protein sequence ID" value="TNN87541.1"/>
    <property type="molecule type" value="Genomic_DNA"/>
</dbReference>
<organism evidence="1 2">
    <name type="scientific">Liparis tanakae</name>
    <name type="common">Tanaka's snailfish</name>
    <dbReference type="NCBI Taxonomy" id="230148"/>
    <lineage>
        <taxon>Eukaryota</taxon>
        <taxon>Metazoa</taxon>
        <taxon>Chordata</taxon>
        <taxon>Craniata</taxon>
        <taxon>Vertebrata</taxon>
        <taxon>Euteleostomi</taxon>
        <taxon>Actinopterygii</taxon>
        <taxon>Neopterygii</taxon>
        <taxon>Teleostei</taxon>
        <taxon>Neoteleostei</taxon>
        <taxon>Acanthomorphata</taxon>
        <taxon>Eupercaria</taxon>
        <taxon>Perciformes</taxon>
        <taxon>Cottioidei</taxon>
        <taxon>Cottales</taxon>
        <taxon>Liparidae</taxon>
        <taxon>Liparis</taxon>
    </lineage>
</organism>
<sequence>MQQHHACAGDKGRVARLARLNQAQLSENQEIFWRPEIGLFFQETFVAEASSKVERRAVLNERETAATVTEPRDTQWTLLWPVCSRRSNPGEVWELVLIRPPLQSVAWQILESLHSPQLLCEARMDNLVWGKLMGEGGGQTLTLSSVC</sequence>
<reference evidence="1 2" key="1">
    <citation type="submission" date="2019-03" db="EMBL/GenBank/DDBJ databases">
        <title>First draft genome of Liparis tanakae, snailfish: a comprehensive survey of snailfish specific genes.</title>
        <authorList>
            <person name="Kim W."/>
            <person name="Song I."/>
            <person name="Jeong J.-H."/>
            <person name="Kim D."/>
            <person name="Kim S."/>
            <person name="Ryu S."/>
            <person name="Song J.Y."/>
            <person name="Lee S.K."/>
        </authorList>
    </citation>
    <scope>NUCLEOTIDE SEQUENCE [LARGE SCALE GENOMIC DNA]</scope>
    <source>
        <tissue evidence="1">Muscle</tissue>
    </source>
</reference>